<sequence>MFSLLAIASASAQFLGYGGLGMGGYGMGGYGGMSSYGGYGMGGYGMGGYGMGGYGGFGVLSGDDLSDEELYELCCSDSYYCPGCYSDCSELCGGFCASPCFSQCGSPCASPCNFQSYNAPCAMNSGFSQFAPAQQCAPVYRPAPVQVCQAPTPVTRSAGVIGGQASRYNNGQNCNAYGAGACGADYNRNAICGSGNSARLNANACQRNGNRAFADKCADEFLVRRSNERCATGDDHYCQAGANLDACGRQIAGSRACGSAHQNHCNAAGMNNRNCGNTANIQGGAMRSCATGNQCAAPVSFAAPVSYASPCAMPCGC</sequence>
<dbReference type="EMBL" id="JARBJD010000221">
    <property type="protein sequence ID" value="KAK2946707.1"/>
    <property type="molecule type" value="Genomic_DNA"/>
</dbReference>
<accession>A0ABQ9X719</accession>
<name>A0ABQ9X719_9EUKA</name>
<evidence type="ECO:0000313" key="2">
    <source>
        <dbReference type="Proteomes" id="UP001281761"/>
    </source>
</evidence>
<proteinExistence type="predicted"/>
<comment type="caution">
    <text evidence="1">The sequence shown here is derived from an EMBL/GenBank/DDBJ whole genome shotgun (WGS) entry which is preliminary data.</text>
</comment>
<dbReference type="InterPro" id="IPR018245">
    <property type="entry name" value="Gonadotropin_bsu_CS"/>
</dbReference>
<dbReference type="Proteomes" id="UP001281761">
    <property type="component" value="Unassembled WGS sequence"/>
</dbReference>
<keyword evidence="2" id="KW-1185">Reference proteome</keyword>
<gene>
    <name evidence="1" type="ORF">BLNAU_18379</name>
</gene>
<evidence type="ECO:0000313" key="1">
    <source>
        <dbReference type="EMBL" id="KAK2946707.1"/>
    </source>
</evidence>
<organism evidence="1 2">
    <name type="scientific">Blattamonas nauphoetae</name>
    <dbReference type="NCBI Taxonomy" id="2049346"/>
    <lineage>
        <taxon>Eukaryota</taxon>
        <taxon>Metamonada</taxon>
        <taxon>Preaxostyla</taxon>
        <taxon>Oxymonadida</taxon>
        <taxon>Blattamonas</taxon>
    </lineage>
</organism>
<dbReference type="PROSITE" id="PS00261">
    <property type="entry name" value="GLYCO_HORMONE_BETA_1"/>
    <property type="match status" value="1"/>
</dbReference>
<protein>
    <submittedName>
        <fullName evidence="1">Uncharacterized protein</fullName>
    </submittedName>
</protein>
<reference evidence="1 2" key="1">
    <citation type="journal article" date="2022" name="bioRxiv">
        <title>Genomics of Preaxostyla Flagellates Illuminates Evolutionary Transitions and the Path Towards Mitochondrial Loss.</title>
        <authorList>
            <person name="Novak L.V.F."/>
            <person name="Treitli S.C."/>
            <person name="Pyrih J."/>
            <person name="Halakuc P."/>
            <person name="Pipaliya S.V."/>
            <person name="Vacek V."/>
            <person name="Brzon O."/>
            <person name="Soukal P."/>
            <person name="Eme L."/>
            <person name="Dacks J.B."/>
            <person name="Karnkowska A."/>
            <person name="Elias M."/>
            <person name="Hampl V."/>
        </authorList>
    </citation>
    <scope>NUCLEOTIDE SEQUENCE [LARGE SCALE GENOMIC DNA]</scope>
    <source>
        <strain evidence="1">NAU3</strain>
        <tissue evidence="1">Gut</tissue>
    </source>
</reference>